<protein>
    <recommendedName>
        <fullName evidence="3">PpiC domain-containing protein</fullName>
    </recommendedName>
</protein>
<dbReference type="AlphaFoldDB" id="A0A9D5QCJ0"/>
<dbReference type="PROSITE" id="PS01096">
    <property type="entry name" value="PPIC_PPIASE_1"/>
    <property type="match status" value="1"/>
</dbReference>
<dbReference type="PANTHER" id="PTHR47637:SF1">
    <property type="entry name" value="CHAPERONE SURA"/>
    <property type="match status" value="1"/>
</dbReference>
<dbReference type="GO" id="GO:0003755">
    <property type="term" value="F:peptidyl-prolyl cis-trans isomerase activity"/>
    <property type="evidence" value="ECO:0007669"/>
    <property type="project" value="UniProtKB-KW"/>
</dbReference>
<keyword evidence="1" id="KW-0732">Signal</keyword>
<feature type="domain" description="PpiC" evidence="3">
    <location>
        <begin position="168"/>
        <end position="267"/>
    </location>
</feature>
<comment type="caution">
    <text evidence="4">The sequence shown here is derived from an EMBL/GenBank/DDBJ whole genome shotgun (WGS) entry which is preliminary data.</text>
</comment>
<dbReference type="EMBL" id="WJKJ01000168">
    <property type="protein sequence ID" value="MBD3364604.1"/>
    <property type="molecule type" value="Genomic_DNA"/>
</dbReference>
<proteinExistence type="predicted"/>
<name>A0A9D5QCJ0_UNCW3</name>
<organism evidence="4 5">
    <name type="scientific">candidate division WOR-3 bacterium</name>
    <dbReference type="NCBI Taxonomy" id="2052148"/>
    <lineage>
        <taxon>Bacteria</taxon>
        <taxon>Bacteria division WOR-3</taxon>
    </lineage>
</organism>
<reference evidence="4" key="1">
    <citation type="submission" date="2019-11" db="EMBL/GenBank/DDBJ databases">
        <title>Microbial mats filling the niche in hypersaline microbial mats.</title>
        <authorList>
            <person name="Wong H.L."/>
            <person name="Macleod F.I."/>
            <person name="White R.A. III"/>
            <person name="Burns B.P."/>
        </authorList>
    </citation>
    <scope>NUCLEOTIDE SEQUENCE</scope>
    <source>
        <strain evidence="4">Bin_327</strain>
    </source>
</reference>
<evidence type="ECO:0000256" key="1">
    <source>
        <dbReference type="ARBA" id="ARBA00022729"/>
    </source>
</evidence>
<dbReference type="Gene3D" id="1.10.4030.10">
    <property type="entry name" value="Porin chaperone SurA, peptide-binding domain"/>
    <property type="match status" value="1"/>
</dbReference>
<keyword evidence="2" id="KW-0697">Rotamase</keyword>
<dbReference type="PANTHER" id="PTHR47637">
    <property type="entry name" value="CHAPERONE SURA"/>
    <property type="match status" value="1"/>
</dbReference>
<gene>
    <name evidence="4" type="ORF">GF359_05260</name>
</gene>
<dbReference type="SUPFAM" id="SSF54534">
    <property type="entry name" value="FKBP-like"/>
    <property type="match status" value="2"/>
</dbReference>
<dbReference type="Pfam" id="PF00639">
    <property type="entry name" value="Rotamase"/>
    <property type="match status" value="2"/>
</dbReference>
<evidence type="ECO:0000313" key="4">
    <source>
        <dbReference type="EMBL" id="MBD3364604.1"/>
    </source>
</evidence>
<dbReference type="InterPro" id="IPR023058">
    <property type="entry name" value="PPIase_PpiC_CS"/>
</dbReference>
<evidence type="ECO:0000259" key="3">
    <source>
        <dbReference type="PROSITE" id="PS50198"/>
    </source>
</evidence>
<dbReference type="Proteomes" id="UP000630660">
    <property type="component" value="Unassembled WGS sequence"/>
</dbReference>
<dbReference type="InterPro" id="IPR046357">
    <property type="entry name" value="PPIase_dom_sf"/>
</dbReference>
<dbReference type="InterPro" id="IPR027304">
    <property type="entry name" value="Trigger_fact/SurA_dom_sf"/>
</dbReference>
<dbReference type="InterPro" id="IPR050280">
    <property type="entry name" value="OMP_Chaperone_SurA"/>
</dbReference>
<keyword evidence="2" id="KW-0413">Isomerase</keyword>
<evidence type="ECO:0000313" key="5">
    <source>
        <dbReference type="Proteomes" id="UP000630660"/>
    </source>
</evidence>
<dbReference type="SUPFAM" id="SSF109998">
    <property type="entry name" value="Triger factor/SurA peptide-binding domain-like"/>
    <property type="match status" value="1"/>
</dbReference>
<dbReference type="Gene3D" id="3.10.50.40">
    <property type="match status" value="2"/>
</dbReference>
<accession>A0A9D5QCJ0</accession>
<dbReference type="InterPro" id="IPR000297">
    <property type="entry name" value="PPIase_PpiC"/>
</dbReference>
<evidence type="ECO:0000256" key="2">
    <source>
        <dbReference type="PROSITE-ProRule" id="PRU00278"/>
    </source>
</evidence>
<sequence length="418" mass="47615">MTFLLLLALTGGTADRVVAVVDDDPILESDLDAMVYISYLQNPALYYQSSEDSLREEFLDLLISQKLIFKKGAADTTLDINYGEITNMVDAELDLYYKQFDTIPDVLDSLEAWGLTRNRLRRILADEQKFQAIVQHLLVSEGKTQPYVSPNEIREYYEARKDSMFLLPGYIRISHIALMIGPSQREIKRIESKFNDVTVLLSRGAEFDLIVEQFSEDPETRYKGGSLGWIKPGELPPEIDSVLFKAPVGELIPLQSRDGYHLFLVERKLEDKLKTRHILFKTNITSRDTARVLRQAAEIRSEILSGDITFAEAAEVYTQDFATAEQGGFVGEFSFEQLRQLAPPFDSVAIATEPGDVSEPFLSESGVHLLKVDDKWVLPFEEIQADLRAILVAQKRQEWLEEIVEEAKADYYVERKEL</sequence>
<feature type="domain" description="PpiC" evidence="3">
    <location>
        <begin position="270"/>
        <end position="374"/>
    </location>
</feature>
<dbReference type="PROSITE" id="PS50198">
    <property type="entry name" value="PPIC_PPIASE_2"/>
    <property type="match status" value="2"/>
</dbReference>